<sequence>MRRRDRARRKHEQKEIDARLEAMRLADPPVKRTPRSKRKKRRRKRGFLARRLVLVVLLILASVGGFYLLASTAPGGGAVTIVVEKGDALSNVAYKLQEAGVVRSSVLFQLEARLQEQETEIKAGEYEFTPGESGDEILGVLSRGETIPALTITVPEGLTLEQTAGVVEEQSGISAGEFQAAAERTDYGHDFLDDSTIRTTEGFLFPKQYEFERDTDARQIVDRFLRQYVIETEDLDFAEPRGGVELTEYEIITMASLIEKESANQEERPIIASVIYNRIQSGMPLQVDASILYVLDEPKENLKLSDLEIDSPYNTYTNIGLPPGPIASPSRESIEAALRPAETDYLYYVLQAGGEEHFFTNDYNEFLEAKDEAEEER</sequence>
<protein>
    <recommendedName>
        <fullName evidence="7">Endolytic murein transglycosylase</fullName>
        <ecNumber evidence="7">4.2.2.29</ecNumber>
    </recommendedName>
    <alternativeName>
        <fullName evidence="7">Peptidoglycan lytic transglycosylase</fullName>
    </alternativeName>
    <alternativeName>
        <fullName evidence="7">Peptidoglycan polymerization terminase</fullName>
    </alternativeName>
</protein>
<keyword evidence="1 7" id="KW-1003">Cell membrane</keyword>
<evidence type="ECO:0000256" key="6">
    <source>
        <dbReference type="ARBA" id="ARBA00023316"/>
    </source>
</evidence>
<dbReference type="Gene3D" id="3.30.1490.480">
    <property type="entry name" value="Endolytic murein transglycosylase"/>
    <property type="match status" value="1"/>
</dbReference>
<dbReference type="CDD" id="cd08010">
    <property type="entry name" value="MltG_like"/>
    <property type="match status" value="1"/>
</dbReference>
<dbReference type="GO" id="GO:0005886">
    <property type="term" value="C:plasma membrane"/>
    <property type="evidence" value="ECO:0007669"/>
    <property type="project" value="UniProtKB-SubCell"/>
</dbReference>
<organism evidence="9">
    <name type="scientific">uncultured Rubrobacteraceae bacterium</name>
    <dbReference type="NCBI Taxonomy" id="349277"/>
    <lineage>
        <taxon>Bacteria</taxon>
        <taxon>Bacillati</taxon>
        <taxon>Actinomycetota</taxon>
        <taxon>Rubrobacteria</taxon>
        <taxon>Rubrobacterales</taxon>
        <taxon>Rubrobacteraceae</taxon>
        <taxon>environmental samples</taxon>
    </lineage>
</organism>
<dbReference type="NCBIfam" id="TIGR00247">
    <property type="entry name" value="endolytic transglycosylase MltG"/>
    <property type="match status" value="1"/>
</dbReference>
<keyword evidence="6 7" id="KW-0961">Cell wall biogenesis/degradation</keyword>
<dbReference type="EMBL" id="CADCVE010000037">
    <property type="protein sequence ID" value="CAA9453094.1"/>
    <property type="molecule type" value="Genomic_DNA"/>
</dbReference>
<evidence type="ECO:0000256" key="5">
    <source>
        <dbReference type="ARBA" id="ARBA00023239"/>
    </source>
</evidence>
<feature type="transmembrane region" description="Helical" evidence="7">
    <location>
        <begin position="48"/>
        <end position="70"/>
    </location>
</feature>
<evidence type="ECO:0000313" key="9">
    <source>
        <dbReference type="EMBL" id="CAA9453094.1"/>
    </source>
</evidence>
<dbReference type="PANTHER" id="PTHR30518:SF2">
    <property type="entry name" value="ENDOLYTIC MUREIN TRANSGLYCOSYLASE"/>
    <property type="match status" value="1"/>
</dbReference>
<dbReference type="AlphaFoldDB" id="A0A6J4QRZ5"/>
<proteinExistence type="inferred from homology"/>
<gene>
    <name evidence="7" type="primary">mltG</name>
    <name evidence="9" type="ORF">AVDCRST_MAG28-2006</name>
</gene>
<dbReference type="HAMAP" id="MF_02065">
    <property type="entry name" value="MltG"/>
    <property type="match status" value="1"/>
</dbReference>
<feature type="site" description="Important for catalytic activity" evidence="7">
    <location>
        <position position="261"/>
    </location>
</feature>
<dbReference type="GO" id="GO:0071555">
    <property type="term" value="P:cell wall organization"/>
    <property type="evidence" value="ECO:0007669"/>
    <property type="project" value="UniProtKB-KW"/>
</dbReference>
<keyword evidence="3 7" id="KW-1133">Transmembrane helix</keyword>
<keyword evidence="5 7" id="KW-0456">Lyase</keyword>
<evidence type="ECO:0000256" key="7">
    <source>
        <dbReference type="HAMAP-Rule" id="MF_02065"/>
    </source>
</evidence>
<comment type="function">
    <text evidence="7">Functions as a peptidoglycan terminase that cleaves nascent peptidoglycan strands endolytically to terminate their elongation.</text>
</comment>
<dbReference type="EC" id="4.2.2.29" evidence="7"/>
<dbReference type="GO" id="GO:0008932">
    <property type="term" value="F:lytic endotransglycosylase activity"/>
    <property type="evidence" value="ECO:0007669"/>
    <property type="project" value="UniProtKB-UniRule"/>
</dbReference>
<feature type="region of interest" description="Disordered" evidence="8">
    <location>
        <begin position="1"/>
        <end position="21"/>
    </location>
</feature>
<accession>A0A6J4QRZ5</accession>
<evidence type="ECO:0000256" key="1">
    <source>
        <dbReference type="ARBA" id="ARBA00022475"/>
    </source>
</evidence>
<feature type="compositionally biased region" description="Basic residues" evidence="8">
    <location>
        <begin position="1"/>
        <end position="11"/>
    </location>
</feature>
<evidence type="ECO:0000256" key="4">
    <source>
        <dbReference type="ARBA" id="ARBA00023136"/>
    </source>
</evidence>
<comment type="catalytic activity">
    <reaction evidence="7">
        <text>a peptidoglycan chain = a peptidoglycan chain with N-acetyl-1,6-anhydromuramyl-[peptide] at the reducing end + a peptidoglycan chain with N-acetylglucosamine at the non-reducing end.</text>
        <dbReference type="EC" id="4.2.2.29"/>
    </reaction>
</comment>
<comment type="similarity">
    <text evidence="7">Belongs to the transglycosylase MltG family.</text>
</comment>
<comment type="subcellular location">
    <subcellularLocation>
        <location evidence="7">Cell membrane</location>
        <topology evidence="7">Single-pass membrane protein</topology>
    </subcellularLocation>
</comment>
<evidence type="ECO:0000256" key="3">
    <source>
        <dbReference type="ARBA" id="ARBA00022989"/>
    </source>
</evidence>
<evidence type="ECO:0000256" key="2">
    <source>
        <dbReference type="ARBA" id="ARBA00022692"/>
    </source>
</evidence>
<feature type="compositionally biased region" description="Basic and acidic residues" evidence="8">
    <location>
        <begin position="12"/>
        <end position="21"/>
    </location>
</feature>
<reference evidence="9" key="1">
    <citation type="submission" date="2020-02" db="EMBL/GenBank/DDBJ databases">
        <authorList>
            <person name="Meier V. D."/>
        </authorList>
    </citation>
    <scope>NUCLEOTIDE SEQUENCE</scope>
    <source>
        <strain evidence="9">AVDCRST_MAG28</strain>
    </source>
</reference>
<dbReference type="Pfam" id="PF02618">
    <property type="entry name" value="YceG"/>
    <property type="match status" value="1"/>
</dbReference>
<dbReference type="GO" id="GO:0009252">
    <property type="term" value="P:peptidoglycan biosynthetic process"/>
    <property type="evidence" value="ECO:0007669"/>
    <property type="project" value="UniProtKB-UniRule"/>
</dbReference>
<dbReference type="PANTHER" id="PTHR30518">
    <property type="entry name" value="ENDOLYTIC MUREIN TRANSGLYCOSYLASE"/>
    <property type="match status" value="1"/>
</dbReference>
<keyword evidence="4 7" id="KW-0472">Membrane</keyword>
<dbReference type="InterPro" id="IPR003770">
    <property type="entry name" value="MLTG-like"/>
</dbReference>
<evidence type="ECO:0000256" key="8">
    <source>
        <dbReference type="SAM" id="MobiDB-lite"/>
    </source>
</evidence>
<name>A0A6J4QRZ5_9ACTN</name>
<keyword evidence="2 7" id="KW-0812">Transmembrane</keyword>